<evidence type="ECO:0000256" key="8">
    <source>
        <dbReference type="ARBA" id="ARBA00054027"/>
    </source>
</evidence>
<evidence type="ECO:0000256" key="3">
    <source>
        <dbReference type="ARBA" id="ARBA00022898"/>
    </source>
</evidence>
<dbReference type="EC" id="4.1.3.38" evidence="6"/>
<keyword evidence="13" id="KW-0808">Transferase</keyword>
<sequence>MNSVVYLNGEYCPANEAKISIFDRGLLFGDAVYEVIPVYNSKPYFLDLHLERLKTNIKKLKINLPFHNWDDIFLELIQRNGGGNLQLYVQITRGNSGGRKHDIPQNISPTCFVFTLHNSYPTLEEKQRGLHAKLLEDIRWLRCDIKTTSLLGNILLNEEALSSGANVALLVRDGFLTEGSAANVFIADKQGIIKTPPLSNLCLPGVTRHIIIELITELKLPFKEEPISVEAIFDANEVWITSTTKEIYPITLIDDIPVGTNSHSSFWVQLHNKYEQLIKGFNDR</sequence>
<name>A0A378JLN2_9GAMM</name>
<dbReference type="Pfam" id="PF01063">
    <property type="entry name" value="Aminotran_4"/>
    <property type="match status" value="1"/>
</dbReference>
<evidence type="ECO:0000256" key="10">
    <source>
        <dbReference type="ARBA" id="ARBA00080135"/>
    </source>
</evidence>
<dbReference type="EMBL" id="UGOD01000001">
    <property type="protein sequence ID" value="STX51651.1"/>
    <property type="molecule type" value="Genomic_DNA"/>
</dbReference>
<comment type="catalytic activity">
    <reaction evidence="7">
        <text>4-amino-4-deoxychorismate = 4-aminobenzoate + pyruvate + H(+)</text>
        <dbReference type="Rhea" id="RHEA:16201"/>
        <dbReference type="ChEBI" id="CHEBI:15361"/>
        <dbReference type="ChEBI" id="CHEBI:15378"/>
        <dbReference type="ChEBI" id="CHEBI:17836"/>
        <dbReference type="ChEBI" id="CHEBI:58406"/>
        <dbReference type="EC" id="4.1.3.38"/>
    </reaction>
</comment>
<keyword evidence="4" id="KW-0289">Folate biosynthesis</keyword>
<keyword evidence="13" id="KW-0032">Aminotransferase</keyword>
<dbReference type="Gene3D" id="3.30.470.10">
    <property type="match status" value="1"/>
</dbReference>
<evidence type="ECO:0000313" key="14">
    <source>
        <dbReference type="Proteomes" id="UP000254794"/>
    </source>
</evidence>
<dbReference type="InterPro" id="IPR036038">
    <property type="entry name" value="Aminotransferase-like"/>
</dbReference>
<dbReference type="InterPro" id="IPR043132">
    <property type="entry name" value="BCAT-like_C"/>
</dbReference>
<evidence type="ECO:0000256" key="9">
    <source>
        <dbReference type="ARBA" id="ARBA00069174"/>
    </source>
</evidence>
<evidence type="ECO:0000256" key="5">
    <source>
        <dbReference type="ARBA" id="ARBA00035633"/>
    </source>
</evidence>
<accession>A0A378JLN2</accession>
<protein>
    <recommendedName>
        <fullName evidence="9">Aminodeoxychorismate lyase</fullName>
        <ecNumber evidence="6">4.1.3.38</ecNumber>
    </recommendedName>
    <alternativeName>
        <fullName evidence="10">4-amino-4-deoxychorismate lyase</fullName>
    </alternativeName>
</protein>
<evidence type="ECO:0000256" key="4">
    <source>
        <dbReference type="ARBA" id="ARBA00022909"/>
    </source>
</evidence>
<dbReference type="OrthoDB" id="21319at2"/>
<evidence type="ECO:0000256" key="6">
    <source>
        <dbReference type="ARBA" id="ARBA00035676"/>
    </source>
</evidence>
<dbReference type="GO" id="GO:0008483">
    <property type="term" value="F:transaminase activity"/>
    <property type="evidence" value="ECO:0007669"/>
    <property type="project" value="UniProtKB-KW"/>
</dbReference>
<dbReference type="GO" id="GO:0046656">
    <property type="term" value="P:folic acid biosynthetic process"/>
    <property type="evidence" value="ECO:0007669"/>
    <property type="project" value="UniProtKB-KW"/>
</dbReference>
<dbReference type="InterPro" id="IPR050571">
    <property type="entry name" value="Class-IV_PLP-Dep_Aminotrnsfr"/>
</dbReference>
<dbReference type="InterPro" id="IPR043131">
    <property type="entry name" value="BCAT-like_N"/>
</dbReference>
<dbReference type="SUPFAM" id="SSF56752">
    <property type="entry name" value="D-aminoacid aminotransferase-like PLP-dependent enzymes"/>
    <property type="match status" value="1"/>
</dbReference>
<evidence type="ECO:0000256" key="1">
    <source>
        <dbReference type="ARBA" id="ARBA00001933"/>
    </source>
</evidence>
<dbReference type="InterPro" id="IPR001544">
    <property type="entry name" value="Aminotrans_IV"/>
</dbReference>
<dbReference type="GO" id="GO:0008652">
    <property type="term" value="P:amino acid biosynthetic process"/>
    <property type="evidence" value="ECO:0007669"/>
    <property type="project" value="UniProtKB-ARBA"/>
</dbReference>
<dbReference type="FunFam" id="3.20.10.10:FF:000002">
    <property type="entry name" value="D-alanine aminotransferase"/>
    <property type="match status" value="1"/>
</dbReference>
<keyword evidence="3 12" id="KW-0663">Pyridoxal phosphate</keyword>
<gene>
    <name evidence="13" type="primary">dat</name>
    <name evidence="13" type="ORF">NCTC13316_01747</name>
</gene>
<dbReference type="GO" id="GO:0008696">
    <property type="term" value="F:4-amino-4-deoxychorismate lyase activity"/>
    <property type="evidence" value="ECO:0007669"/>
    <property type="project" value="UniProtKB-EC"/>
</dbReference>
<evidence type="ECO:0000313" key="13">
    <source>
        <dbReference type="EMBL" id="STX51651.1"/>
    </source>
</evidence>
<dbReference type="PROSITE" id="PS00770">
    <property type="entry name" value="AA_TRANSFER_CLASS_4"/>
    <property type="match status" value="1"/>
</dbReference>
<evidence type="ECO:0000256" key="2">
    <source>
        <dbReference type="ARBA" id="ARBA00009320"/>
    </source>
</evidence>
<organism evidence="13 14">
    <name type="scientific">Legionella busanensis</name>
    <dbReference type="NCBI Taxonomy" id="190655"/>
    <lineage>
        <taxon>Bacteria</taxon>
        <taxon>Pseudomonadati</taxon>
        <taxon>Pseudomonadota</taxon>
        <taxon>Gammaproteobacteria</taxon>
        <taxon>Legionellales</taxon>
        <taxon>Legionellaceae</taxon>
        <taxon>Legionella</taxon>
    </lineage>
</organism>
<dbReference type="Gene3D" id="3.20.10.10">
    <property type="entry name" value="D-amino Acid Aminotransferase, subunit A, domain 2"/>
    <property type="match status" value="1"/>
</dbReference>
<dbReference type="CDD" id="cd01558">
    <property type="entry name" value="D-AAT_like"/>
    <property type="match status" value="1"/>
</dbReference>
<dbReference type="AlphaFoldDB" id="A0A378JLN2"/>
<dbReference type="PANTHER" id="PTHR42743:SF10">
    <property type="entry name" value="D-ALANINE AMINOTRANSFERASE"/>
    <property type="match status" value="1"/>
</dbReference>
<comment type="function">
    <text evidence="8">Involved in the biosynthesis of p-aminobenzoate (PABA), a precursor of tetrahydrofolate. Converts 4-amino-4-deoxychorismate into 4-aminobenzoate (PABA) and pyruvate.</text>
</comment>
<comment type="pathway">
    <text evidence="5">Cofactor biosynthesis; tetrahydrofolate biosynthesis; 4-aminobenzoate from chorismate: step 2/2.</text>
</comment>
<dbReference type="PANTHER" id="PTHR42743">
    <property type="entry name" value="AMINO-ACID AMINOTRANSFERASE"/>
    <property type="match status" value="1"/>
</dbReference>
<evidence type="ECO:0000256" key="7">
    <source>
        <dbReference type="ARBA" id="ARBA00049529"/>
    </source>
</evidence>
<proteinExistence type="inferred from homology"/>
<comment type="similarity">
    <text evidence="2 11">Belongs to the class-IV pyridoxal-phosphate-dependent aminotransferase family.</text>
</comment>
<dbReference type="InterPro" id="IPR018300">
    <property type="entry name" value="Aminotrans_IV_CS"/>
</dbReference>
<reference evidence="13 14" key="1">
    <citation type="submission" date="2018-06" db="EMBL/GenBank/DDBJ databases">
        <authorList>
            <consortium name="Pathogen Informatics"/>
            <person name="Doyle S."/>
        </authorList>
    </citation>
    <scope>NUCLEOTIDE SEQUENCE [LARGE SCALE GENOMIC DNA]</scope>
    <source>
        <strain evidence="13 14">NCTC13316</strain>
    </source>
</reference>
<dbReference type="GO" id="GO:0005829">
    <property type="term" value="C:cytosol"/>
    <property type="evidence" value="ECO:0007669"/>
    <property type="project" value="TreeGrafter"/>
</dbReference>
<dbReference type="RefSeq" id="WP_115331274.1">
    <property type="nucleotide sequence ID" value="NZ_CAAAHP010000002.1"/>
</dbReference>
<dbReference type="Proteomes" id="UP000254794">
    <property type="component" value="Unassembled WGS sequence"/>
</dbReference>
<evidence type="ECO:0000256" key="12">
    <source>
        <dbReference type="RuleBase" id="RU004516"/>
    </source>
</evidence>
<evidence type="ECO:0000256" key="11">
    <source>
        <dbReference type="RuleBase" id="RU004106"/>
    </source>
</evidence>
<keyword evidence="14" id="KW-1185">Reference proteome</keyword>
<comment type="cofactor">
    <cofactor evidence="1 12">
        <name>pyridoxal 5'-phosphate</name>
        <dbReference type="ChEBI" id="CHEBI:597326"/>
    </cofactor>
</comment>